<feature type="domain" description="Resolvase/invertase-type recombinase catalytic" evidence="7">
    <location>
        <begin position="1"/>
        <end position="139"/>
    </location>
</feature>
<proteinExistence type="predicted"/>
<dbReference type="InterPro" id="IPR006119">
    <property type="entry name" value="Resolv_N"/>
</dbReference>
<evidence type="ECO:0000256" key="1">
    <source>
        <dbReference type="ARBA" id="ARBA00022908"/>
    </source>
</evidence>
<accession>A0A1I0YTJ1</accession>
<dbReference type="Pfam" id="PF00239">
    <property type="entry name" value="Resolvase"/>
    <property type="match status" value="1"/>
</dbReference>
<dbReference type="PANTHER" id="PTHR30461">
    <property type="entry name" value="DNA-INVERTASE FROM LAMBDOID PROPHAGE"/>
    <property type="match status" value="1"/>
</dbReference>
<feature type="region of interest" description="Disordered" evidence="6">
    <location>
        <begin position="1"/>
        <end position="27"/>
    </location>
</feature>
<dbReference type="InterPro" id="IPR006118">
    <property type="entry name" value="Recombinase_CS"/>
</dbReference>
<dbReference type="SUPFAM" id="SSF53041">
    <property type="entry name" value="Resolvase-like"/>
    <property type="match status" value="1"/>
</dbReference>
<dbReference type="InterPro" id="IPR036162">
    <property type="entry name" value="Resolvase-like_N_sf"/>
</dbReference>
<dbReference type="STRING" id="1120918.SAMN05216249_1116"/>
<keyword evidence="1" id="KW-0229">DNA integration</keyword>
<dbReference type="PROSITE" id="PS00398">
    <property type="entry name" value="RECOMBINASES_2"/>
    <property type="match status" value="1"/>
</dbReference>
<evidence type="ECO:0000256" key="3">
    <source>
        <dbReference type="ARBA" id="ARBA00023172"/>
    </source>
</evidence>
<dbReference type="RefSeq" id="WP_092872609.1">
    <property type="nucleotide sequence ID" value="NZ_FOJY01000011.1"/>
</dbReference>
<dbReference type="AlphaFoldDB" id="A0A1I0YTJ1"/>
<sequence>MVYGYARVSTRGQARDGNSPEHQKEELTSAGAIKIFCESFTGTEKHRPELDKLLSRLKKGDTVIVSKIDRIARNTKDGIEIIDTITDKGCRLHILNMGMFDNTPTGRLMKNIMLAFAQWERDQIIERTQSGREIAKLRSDYQNGRPKKIKDLVAFQKFLKM</sequence>
<gene>
    <name evidence="8" type="ORF">SAMN05216249_1116</name>
</gene>
<dbReference type="OrthoDB" id="9797501at2"/>
<feature type="compositionally biased region" description="Basic and acidic residues" evidence="6">
    <location>
        <begin position="18"/>
        <end position="27"/>
    </location>
</feature>
<keyword evidence="2" id="KW-0238">DNA-binding</keyword>
<dbReference type="CDD" id="cd03768">
    <property type="entry name" value="SR_ResInv"/>
    <property type="match status" value="1"/>
</dbReference>
<dbReference type="GO" id="GO:0003677">
    <property type="term" value="F:DNA binding"/>
    <property type="evidence" value="ECO:0007669"/>
    <property type="project" value="UniProtKB-KW"/>
</dbReference>
<reference evidence="8 9" key="1">
    <citation type="submission" date="2016-10" db="EMBL/GenBank/DDBJ databases">
        <authorList>
            <person name="de Groot N.N."/>
        </authorList>
    </citation>
    <scope>NUCLEOTIDE SEQUENCE [LARGE SCALE GENOMIC DNA]</scope>
    <source>
        <strain evidence="8 9">DSM 5522</strain>
    </source>
</reference>
<feature type="active site" description="O-(5'-phospho-DNA)-serine intermediate" evidence="4 5">
    <location>
        <position position="9"/>
    </location>
</feature>
<dbReference type="GO" id="GO:0000150">
    <property type="term" value="F:DNA strand exchange activity"/>
    <property type="evidence" value="ECO:0007669"/>
    <property type="project" value="InterPro"/>
</dbReference>
<dbReference type="SMART" id="SM00857">
    <property type="entry name" value="Resolvase"/>
    <property type="match status" value="1"/>
</dbReference>
<dbReference type="Gene3D" id="3.40.50.1390">
    <property type="entry name" value="Resolvase, N-terminal catalytic domain"/>
    <property type="match status" value="1"/>
</dbReference>
<evidence type="ECO:0000313" key="8">
    <source>
        <dbReference type="EMBL" id="SFB15433.1"/>
    </source>
</evidence>
<evidence type="ECO:0000256" key="6">
    <source>
        <dbReference type="SAM" id="MobiDB-lite"/>
    </source>
</evidence>
<protein>
    <submittedName>
        <fullName evidence="8">Site-specific DNA recombinase</fullName>
    </submittedName>
</protein>
<dbReference type="GO" id="GO:0015074">
    <property type="term" value="P:DNA integration"/>
    <property type="evidence" value="ECO:0007669"/>
    <property type="project" value="UniProtKB-KW"/>
</dbReference>
<organism evidence="8 9">
    <name type="scientific">Acetitomaculum ruminis DSM 5522</name>
    <dbReference type="NCBI Taxonomy" id="1120918"/>
    <lineage>
        <taxon>Bacteria</taxon>
        <taxon>Bacillati</taxon>
        <taxon>Bacillota</taxon>
        <taxon>Clostridia</taxon>
        <taxon>Lachnospirales</taxon>
        <taxon>Lachnospiraceae</taxon>
        <taxon>Acetitomaculum</taxon>
    </lineage>
</organism>
<dbReference type="EMBL" id="FOJY01000011">
    <property type="protein sequence ID" value="SFB15433.1"/>
    <property type="molecule type" value="Genomic_DNA"/>
</dbReference>
<dbReference type="InterPro" id="IPR050639">
    <property type="entry name" value="SSR_resolvase"/>
</dbReference>
<dbReference type="PROSITE" id="PS51736">
    <property type="entry name" value="RECOMBINASES_3"/>
    <property type="match status" value="1"/>
</dbReference>
<evidence type="ECO:0000259" key="7">
    <source>
        <dbReference type="PROSITE" id="PS51736"/>
    </source>
</evidence>
<keyword evidence="9" id="KW-1185">Reference proteome</keyword>
<keyword evidence="3" id="KW-0233">DNA recombination</keyword>
<evidence type="ECO:0000256" key="2">
    <source>
        <dbReference type="ARBA" id="ARBA00023125"/>
    </source>
</evidence>
<name>A0A1I0YTJ1_9FIRM</name>
<evidence type="ECO:0000256" key="4">
    <source>
        <dbReference type="PIRSR" id="PIRSR606118-50"/>
    </source>
</evidence>
<dbReference type="Proteomes" id="UP000198838">
    <property type="component" value="Unassembled WGS sequence"/>
</dbReference>
<evidence type="ECO:0000256" key="5">
    <source>
        <dbReference type="PROSITE-ProRule" id="PRU10137"/>
    </source>
</evidence>
<dbReference type="PANTHER" id="PTHR30461:SF2">
    <property type="entry name" value="SERINE RECOMBINASE PINE-RELATED"/>
    <property type="match status" value="1"/>
</dbReference>
<evidence type="ECO:0000313" key="9">
    <source>
        <dbReference type="Proteomes" id="UP000198838"/>
    </source>
</evidence>
<dbReference type="PROSITE" id="PS00397">
    <property type="entry name" value="RECOMBINASES_1"/>
    <property type="match status" value="1"/>
</dbReference>